<accession>A0A0F7U2N0</accession>
<keyword evidence="3" id="KW-1185">Reference proteome</keyword>
<evidence type="ECO:0000256" key="1">
    <source>
        <dbReference type="ARBA" id="ARBA00008861"/>
    </source>
</evidence>
<dbReference type="InterPro" id="IPR045038">
    <property type="entry name" value="AIG2-like"/>
</dbReference>
<sequence>MSENRRPLPPPSLMVRKFLEYKASEDPRLPFASPARSPGCSKTDWPQTPFTEGYFFFDGTLMDSSTLASVLQLPKAPRMRPTRVIGYTTKLWGKYAALVSGKPFQPVDGLAYEIRLQEEWDRLRAYHSDQYDLVPILIDFLDSGEQEVEGFAFEWRGDPEELRDGSFSLEKWLQERNLTGSK</sequence>
<dbReference type="Gene3D" id="3.10.490.10">
    <property type="entry name" value="Gamma-glutamyl cyclotransferase-like"/>
    <property type="match status" value="1"/>
</dbReference>
<dbReference type="PANTHER" id="PTHR31544">
    <property type="entry name" value="AIG2-LIKE PROTEIN D"/>
    <property type="match status" value="1"/>
</dbReference>
<organism evidence="2 3">
    <name type="scientific">Penicillium brasilianum</name>
    <dbReference type="NCBI Taxonomy" id="104259"/>
    <lineage>
        <taxon>Eukaryota</taxon>
        <taxon>Fungi</taxon>
        <taxon>Dikarya</taxon>
        <taxon>Ascomycota</taxon>
        <taxon>Pezizomycotina</taxon>
        <taxon>Eurotiomycetes</taxon>
        <taxon>Eurotiomycetidae</taxon>
        <taxon>Eurotiales</taxon>
        <taxon>Aspergillaceae</taxon>
        <taxon>Penicillium</taxon>
    </lineage>
</organism>
<proteinExistence type="inferred from homology"/>
<protein>
    <submittedName>
        <fullName evidence="2">Uncharacterized protein</fullName>
    </submittedName>
</protein>
<dbReference type="PANTHER" id="PTHR31544:SF4">
    <property type="entry name" value="GAMMA-GLUTAMYLCYCLOTRANSFERASE-RELATED"/>
    <property type="match status" value="1"/>
</dbReference>
<dbReference type="InterPro" id="IPR036568">
    <property type="entry name" value="GGCT-like_sf"/>
</dbReference>
<dbReference type="SUPFAM" id="SSF110857">
    <property type="entry name" value="Gamma-glutamyl cyclotransferase-like"/>
    <property type="match status" value="1"/>
</dbReference>
<dbReference type="Proteomes" id="UP000042958">
    <property type="component" value="Unassembled WGS sequence"/>
</dbReference>
<dbReference type="OrthoDB" id="3262926at2759"/>
<gene>
    <name evidence="2" type="ORF">PMG11_10112</name>
</gene>
<dbReference type="EMBL" id="CDHK01000011">
    <property type="protein sequence ID" value="CEJ61582.1"/>
    <property type="molecule type" value="Genomic_DNA"/>
</dbReference>
<evidence type="ECO:0000313" key="3">
    <source>
        <dbReference type="Proteomes" id="UP000042958"/>
    </source>
</evidence>
<dbReference type="STRING" id="104259.A0A0F7U2N0"/>
<name>A0A0F7U2N0_PENBI</name>
<evidence type="ECO:0000313" key="2">
    <source>
        <dbReference type="EMBL" id="CEJ61582.1"/>
    </source>
</evidence>
<reference evidence="3" key="1">
    <citation type="journal article" date="2015" name="Genome Announc.">
        <title>Draft genome sequence of the fungus Penicillium brasilianum MG11.</title>
        <authorList>
            <person name="Horn F."/>
            <person name="Linde J."/>
            <person name="Mattern D.J."/>
            <person name="Walther G."/>
            <person name="Guthke R."/>
            <person name="Brakhage A.A."/>
            <person name="Valiante V."/>
        </authorList>
    </citation>
    <scope>NUCLEOTIDE SEQUENCE [LARGE SCALE GENOMIC DNA]</scope>
    <source>
        <strain evidence="3">MG11</strain>
    </source>
</reference>
<comment type="similarity">
    <text evidence="1">Belongs to the gamma-glutamylcyclotransferase family.</text>
</comment>
<dbReference type="AlphaFoldDB" id="A0A0F7U2N0"/>